<evidence type="ECO:0000256" key="1">
    <source>
        <dbReference type="ARBA" id="ARBA00022603"/>
    </source>
</evidence>
<keyword evidence="1" id="KW-0489">Methyltransferase</keyword>
<evidence type="ECO:0000313" key="7">
    <source>
        <dbReference type="RefSeq" id="XP_039122958.1"/>
    </source>
</evidence>
<reference evidence="7" key="2">
    <citation type="submission" date="2025-08" db="UniProtKB">
        <authorList>
            <consortium name="RefSeq"/>
        </authorList>
    </citation>
    <scope>IDENTIFICATION</scope>
</reference>
<gene>
    <name evidence="7" type="primary">LOC120259421</name>
</gene>
<accession>A0AB40B8B7</accession>
<dbReference type="SUPFAM" id="SSF46785">
    <property type="entry name" value="Winged helix' DNA-binding domain"/>
    <property type="match status" value="1"/>
</dbReference>
<dbReference type="GO" id="GO:0008938">
    <property type="term" value="F:nicotinate N-methyltransferase activity"/>
    <property type="evidence" value="ECO:0007669"/>
    <property type="project" value="EnsemblPlants"/>
</dbReference>
<sequence>MATTGGIEAEKEAKKRARLAMMELTNMISVPMALHTVIRLNIPDAIWSSGSNSPLSADEILSRIHPSLPPSTSPTAIQRLLRLLTSHGVFSELYLPPAPRRYSLTDIGQTLVSSEPNGPSFAAYVLQHHQDALVRAWPWLHSAVVDPDGPEPFAKANGGVGAYEYYGKEPEANALMQRAMWGVSVPFMDAFLDGYEGGFDGVETLVDVGGSSGACLKMIMDRFSGVTLGINFDLPEVVAEAPDFPGVKHVGGDMFKSIPAGDAIFMKWILMTWTDEECERILKNCYNALPEKGKLIACEPVLPEETDSSQRTRALIENDIFVMTIYRTQGRGRTEEEFRRLAISSGFSSFRAIYLDHFYTVLEFQK</sequence>
<dbReference type="Gene3D" id="3.40.50.150">
    <property type="entry name" value="Vaccinia Virus protein VP39"/>
    <property type="match status" value="1"/>
</dbReference>
<dbReference type="Gene3D" id="1.10.10.10">
    <property type="entry name" value="Winged helix-like DNA-binding domain superfamily/Winged helix DNA-binding domain"/>
    <property type="match status" value="1"/>
</dbReference>
<keyword evidence="3" id="KW-0949">S-adenosyl-L-methionine</keyword>
<dbReference type="InterPro" id="IPR012967">
    <property type="entry name" value="COMT_dimerisation"/>
</dbReference>
<dbReference type="RefSeq" id="XP_039122958.1">
    <property type="nucleotide sequence ID" value="XM_039267024.1"/>
</dbReference>
<keyword evidence="6" id="KW-1185">Reference proteome</keyword>
<dbReference type="InterPro" id="IPR001077">
    <property type="entry name" value="COMT_C"/>
</dbReference>
<evidence type="ECO:0000259" key="4">
    <source>
        <dbReference type="Pfam" id="PF00891"/>
    </source>
</evidence>
<dbReference type="InterPro" id="IPR029063">
    <property type="entry name" value="SAM-dependent_MTases_sf"/>
</dbReference>
<dbReference type="CDD" id="cd02440">
    <property type="entry name" value="AdoMet_MTases"/>
    <property type="match status" value="1"/>
</dbReference>
<dbReference type="InterPro" id="IPR016461">
    <property type="entry name" value="COMT-like"/>
</dbReference>
<evidence type="ECO:0000259" key="5">
    <source>
        <dbReference type="Pfam" id="PF08100"/>
    </source>
</evidence>
<reference evidence="6" key="1">
    <citation type="submission" date="2025-05" db="UniProtKB">
        <authorList>
            <consortium name="RefSeq"/>
        </authorList>
    </citation>
    <scope>NUCLEOTIDE SEQUENCE [LARGE SCALE GENOMIC DNA]</scope>
</reference>
<evidence type="ECO:0000256" key="2">
    <source>
        <dbReference type="ARBA" id="ARBA00022679"/>
    </source>
</evidence>
<feature type="domain" description="O-methyltransferase dimerisation" evidence="5">
    <location>
        <begin position="22"/>
        <end position="114"/>
    </location>
</feature>
<dbReference type="Pfam" id="PF08100">
    <property type="entry name" value="Dimerisation"/>
    <property type="match status" value="1"/>
</dbReference>
<evidence type="ECO:0000313" key="6">
    <source>
        <dbReference type="Proteomes" id="UP001515500"/>
    </source>
</evidence>
<feature type="domain" description="O-methyltransferase C-terminal" evidence="4">
    <location>
        <begin position="140"/>
        <end position="348"/>
    </location>
</feature>
<dbReference type="AlphaFoldDB" id="A0AB40B8B7"/>
<dbReference type="InterPro" id="IPR036388">
    <property type="entry name" value="WH-like_DNA-bd_sf"/>
</dbReference>
<dbReference type="PANTHER" id="PTHR11746">
    <property type="entry name" value="O-METHYLTRANSFERASE"/>
    <property type="match status" value="1"/>
</dbReference>
<dbReference type="Proteomes" id="UP001515500">
    <property type="component" value="Chromosome 1"/>
</dbReference>
<protein>
    <submittedName>
        <fullName evidence="7">Nicotinate N-methyltransferase 1</fullName>
    </submittedName>
</protein>
<dbReference type="GO" id="GO:0032259">
    <property type="term" value="P:methylation"/>
    <property type="evidence" value="ECO:0007669"/>
    <property type="project" value="UniProtKB-KW"/>
</dbReference>
<dbReference type="SUPFAM" id="SSF53335">
    <property type="entry name" value="S-adenosyl-L-methionine-dependent methyltransferases"/>
    <property type="match status" value="1"/>
</dbReference>
<dbReference type="GeneID" id="120259421"/>
<name>A0AB40B8B7_DIOCR</name>
<dbReference type="InterPro" id="IPR036390">
    <property type="entry name" value="WH_DNA-bd_sf"/>
</dbReference>
<dbReference type="GO" id="GO:0046983">
    <property type="term" value="F:protein dimerization activity"/>
    <property type="evidence" value="ECO:0007669"/>
    <property type="project" value="InterPro"/>
</dbReference>
<dbReference type="PIRSF" id="PIRSF005739">
    <property type="entry name" value="O-mtase"/>
    <property type="match status" value="1"/>
</dbReference>
<evidence type="ECO:0000256" key="3">
    <source>
        <dbReference type="ARBA" id="ARBA00022691"/>
    </source>
</evidence>
<keyword evidence="2" id="KW-0808">Transferase</keyword>
<dbReference type="Pfam" id="PF00891">
    <property type="entry name" value="Methyltransf_2"/>
    <property type="match status" value="1"/>
</dbReference>
<dbReference type="GO" id="GO:1901847">
    <property type="term" value="P:nicotinate metabolic process"/>
    <property type="evidence" value="ECO:0007669"/>
    <property type="project" value="EnsemblPlants"/>
</dbReference>
<proteinExistence type="predicted"/>
<dbReference type="PROSITE" id="PS51683">
    <property type="entry name" value="SAM_OMT_II"/>
    <property type="match status" value="1"/>
</dbReference>
<organism evidence="6 7">
    <name type="scientific">Dioscorea cayennensis subsp. rotundata</name>
    <name type="common">White Guinea yam</name>
    <name type="synonym">Dioscorea rotundata</name>
    <dbReference type="NCBI Taxonomy" id="55577"/>
    <lineage>
        <taxon>Eukaryota</taxon>
        <taxon>Viridiplantae</taxon>
        <taxon>Streptophyta</taxon>
        <taxon>Embryophyta</taxon>
        <taxon>Tracheophyta</taxon>
        <taxon>Spermatophyta</taxon>
        <taxon>Magnoliopsida</taxon>
        <taxon>Liliopsida</taxon>
        <taxon>Dioscoreales</taxon>
        <taxon>Dioscoreaceae</taxon>
        <taxon>Dioscorea</taxon>
    </lineage>
</organism>
<dbReference type="GO" id="GO:0008171">
    <property type="term" value="F:O-methyltransferase activity"/>
    <property type="evidence" value="ECO:0007669"/>
    <property type="project" value="InterPro"/>
</dbReference>